<evidence type="ECO:0000313" key="1">
    <source>
        <dbReference type="EMBL" id="EBZ4207432.1"/>
    </source>
</evidence>
<accession>A0A5X2XJS5</accession>
<organism evidence="1">
    <name type="scientific">Salmonella enterica subsp. enterica serovar London</name>
    <dbReference type="NCBI Taxonomy" id="149390"/>
    <lineage>
        <taxon>Bacteria</taxon>
        <taxon>Pseudomonadati</taxon>
        <taxon>Pseudomonadota</taxon>
        <taxon>Gammaproteobacteria</taxon>
        <taxon>Enterobacterales</taxon>
        <taxon>Enterobacteriaceae</taxon>
        <taxon>Salmonella</taxon>
    </lineage>
</organism>
<comment type="caution">
    <text evidence="1">The sequence shown here is derived from an EMBL/GenBank/DDBJ whole genome shotgun (WGS) entry which is preliminary data.</text>
</comment>
<protein>
    <submittedName>
        <fullName evidence="1">Uncharacterized protein</fullName>
    </submittedName>
</protein>
<dbReference type="AlphaFoldDB" id="A0A5X2XJS5"/>
<name>A0A5X2XJS5_SALET</name>
<dbReference type="EMBL" id="AAHRBT010000022">
    <property type="protein sequence ID" value="EBZ4207432.1"/>
    <property type="molecule type" value="Genomic_DNA"/>
</dbReference>
<sequence length="151" mass="17072">MVMKHEGRGEGFCCRYASTGGLIGWFMYGEDTQNVIFVASSDSGDFVQAINKATADLQERLAMEKEFLNCMLNAMKNYSDRSAPELRGEQLEKEKSYSRLDSLILFPDEKLVMASEVIKYLKKMANERGGYLNNCNIKKILSLAIETVTEE</sequence>
<gene>
    <name evidence="1" type="ORF">EBC19_18865</name>
</gene>
<reference evidence="1" key="1">
    <citation type="submission" date="2018-10" db="EMBL/GenBank/DDBJ databases">
        <authorList>
            <person name="Ashton P.M."/>
            <person name="Dallman T."/>
            <person name="Nair S."/>
            <person name="De Pinna E."/>
            <person name="Peters T."/>
            <person name="Grant K."/>
        </authorList>
    </citation>
    <scope>NUCLEOTIDE SEQUENCE</scope>
    <source>
        <strain evidence="1">623457</strain>
    </source>
</reference>
<proteinExistence type="predicted"/>